<organism evidence="7">
    <name type="scientific">Haematobia irritans</name>
    <name type="common">Horn fly</name>
    <name type="synonym">Conops irritans</name>
    <dbReference type="NCBI Taxonomy" id="7368"/>
    <lineage>
        <taxon>Eukaryota</taxon>
        <taxon>Metazoa</taxon>
        <taxon>Ecdysozoa</taxon>
        <taxon>Arthropoda</taxon>
        <taxon>Hexapoda</taxon>
        <taxon>Insecta</taxon>
        <taxon>Pterygota</taxon>
        <taxon>Neoptera</taxon>
        <taxon>Endopterygota</taxon>
        <taxon>Diptera</taxon>
        <taxon>Brachycera</taxon>
        <taxon>Muscomorpha</taxon>
        <taxon>Muscoidea</taxon>
        <taxon>Muscidae</taxon>
        <taxon>Haematobia</taxon>
    </lineage>
</organism>
<keyword evidence="3" id="KW-0249">Electron transport</keyword>
<comment type="similarity">
    <text evidence="1">Belongs to the thioredoxin family.</text>
</comment>
<evidence type="ECO:0000256" key="3">
    <source>
        <dbReference type="ARBA" id="ARBA00022982"/>
    </source>
</evidence>
<feature type="domain" description="Thioredoxin" evidence="6">
    <location>
        <begin position="7"/>
        <end position="137"/>
    </location>
</feature>
<evidence type="ECO:0000313" key="7">
    <source>
        <dbReference type="EMBL" id="JAV17148.1"/>
    </source>
</evidence>
<dbReference type="GO" id="GO:0045454">
    <property type="term" value="P:cell redox homeostasis"/>
    <property type="evidence" value="ECO:0007669"/>
    <property type="project" value="TreeGrafter"/>
</dbReference>
<protein>
    <submittedName>
        <fullName evidence="7">Putative thioredoxin mitochondrial</fullName>
    </submittedName>
</protein>
<dbReference type="PROSITE" id="PS51352">
    <property type="entry name" value="THIOREDOXIN_2"/>
    <property type="match status" value="1"/>
</dbReference>
<dbReference type="PANTHER" id="PTHR43601">
    <property type="entry name" value="THIOREDOXIN, MITOCHONDRIAL"/>
    <property type="match status" value="1"/>
</dbReference>
<dbReference type="InterPro" id="IPR005746">
    <property type="entry name" value="Thioredoxin"/>
</dbReference>
<dbReference type="NCBIfam" id="TIGR01068">
    <property type="entry name" value="thioredoxin"/>
    <property type="match status" value="1"/>
</dbReference>
<keyword evidence="5" id="KW-0676">Redox-active center</keyword>
<dbReference type="CDD" id="cd02947">
    <property type="entry name" value="TRX_family"/>
    <property type="match status" value="1"/>
</dbReference>
<evidence type="ECO:0000256" key="4">
    <source>
        <dbReference type="ARBA" id="ARBA00023157"/>
    </source>
</evidence>
<proteinExistence type="inferred from homology"/>
<reference evidence="7" key="1">
    <citation type="submission" date="2017-01" db="EMBL/GenBank/DDBJ databases">
        <title>An insight into the sialome and mialome of the horn fly, Haematobia irritans.</title>
        <authorList>
            <person name="Breijo M."/>
            <person name="Boiani M."/>
            <person name="Ures X."/>
            <person name="Rocha S."/>
            <person name="Sequeira M."/>
            <person name="Ribeiro J.M."/>
        </authorList>
    </citation>
    <scope>NUCLEOTIDE SEQUENCE</scope>
</reference>
<dbReference type="Gene3D" id="3.40.30.10">
    <property type="entry name" value="Glutaredoxin"/>
    <property type="match status" value="1"/>
</dbReference>
<keyword evidence="2" id="KW-0813">Transport</keyword>
<dbReference type="InterPro" id="IPR036249">
    <property type="entry name" value="Thioredoxin-like_sf"/>
</dbReference>
<name>A0A1L8EEM8_HAEIR</name>
<evidence type="ECO:0000256" key="2">
    <source>
        <dbReference type="ARBA" id="ARBA00022448"/>
    </source>
</evidence>
<dbReference type="InterPro" id="IPR013766">
    <property type="entry name" value="Thioredoxin_domain"/>
</dbReference>
<dbReference type="SUPFAM" id="SSF52833">
    <property type="entry name" value="Thioredoxin-like"/>
    <property type="match status" value="1"/>
</dbReference>
<accession>A0A1L8EEM8</accession>
<dbReference type="AlphaFoldDB" id="A0A1L8EEM8"/>
<dbReference type="GO" id="GO:0015035">
    <property type="term" value="F:protein-disulfide reductase activity"/>
    <property type="evidence" value="ECO:0007669"/>
    <property type="project" value="InterPro"/>
</dbReference>
<dbReference type="PRINTS" id="PR00421">
    <property type="entry name" value="THIOREDOXIN"/>
</dbReference>
<dbReference type="FunFam" id="3.40.30.10:FF:000001">
    <property type="entry name" value="Thioredoxin"/>
    <property type="match status" value="1"/>
</dbReference>
<dbReference type="GO" id="GO:0005739">
    <property type="term" value="C:mitochondrion"/>
    <property type="evidence" value="ECO:0007669"/>
    <property type="project" value="TreeGrafter"/>
</dbReference>
<dbReference type="PANTHER" id="PTHR43601:SF3">
    <property type="entry name" value="THIOREDOXIN, MITOCHONDRIAL"/>
    <property type="match status" value="1"/>
</dbReference>
<evidence type="ECO:0000256" key="1">
    <source>
        <dbReference type="ARBA" id="ARBA00008987"/>
    </source>
</evidence>
<dbReference type="EMBL" id="GFDG01001651">
    <property type="protein sequence ID" value="JAV17148.1"/>
    <property type="molecule type" value="Transcribed_RNA"/>
</dbReference>
<keyword evidence="4" id="KW-1015">Disulfide bond</keyword>
<dbReference type="Pfam" id="PF00085">
    <property type="entry name" value="Thioredoxin"/>
    <property type="match status" value="1"/>
</dbReference>
<evidence type="ECO:0000256" key="5">
    <source>
        <dbReference type="ARBA" id="ARBA00023284"/>
    </source>
</evidence>
<sequence>MMCSILQKAGQTFIPRVLAQRLVSTSGVQHEIFKVQSLEDFETKVKKSDKVVIVDFFATWCNPCKMLTPRLESIIGEKAGAVKLAKVDIDEHSELALDYDVAAVPVLMAMKGGKVVNRMVGLQDTDKLRAWIEKTVEDNK</sequence>
<evidence type="ECO:0000259" key="6">
    <source>
        <dbReference type="PROSITE" id="PS51352"/>
    </source>
</evidence>